<keyword evidence="3" id="KW-1185">Reference proteome</keyword>
<protein>
    <submittedName>
        <fullName evidence="2">Uncharacterized protein</fullName>
    </submittedName>
</protein>
<feature type="compositionally biased region" description="Low complexity" evidence="1">
    <location>
        <begin position="102"/>
        <end position="116"/>
    </location>
</feature>
<accession>A0AA37HUC2</accession>
<gene>
    <name evidence="2" type="ORF">NBEOAGPD_5404</name>
</gene>
<evidence type="ECO:0000313" key="3">
    <source>
        <dbReference type="Proteomes" id="UP001055108"/>
    </source>
</evidence>
<comment type="caution">
    <text evidence="2">The sequence shown here is derived from an EMBL/GenBank/DDBJ whole genome shotgun (WGS) entry which is preliminary data.</text>
</comment>
<evidence type="ECO:0000256" key="1">
    <source>
        <dbReference type="SAM" id="MobiDB-lite"/>
    </source>
</evidence>
<feature type="compositionally biased region" description="Basic and acidic residues" evidence="1">
    <location>
        <begin position="167"/>
        <end position="181"/>
    </location>
</feature>
<reference evidence="2" key="1">
    <citation type="journal article" date="2016" name="Front. Microbiol.">
        <title>Genome Sequence of the Piezophilic, Mesophilic Sulfate-Reducing Bacterium Desulfovibrio indicus J2T.</title>
        <authorList>
            <person name="Cao J."/>
            <person name="Maignien L."/>
            <person name="Shao Z."/>
            <person name="Alain K."/>
            <person name="Jebbar M."/>
        </authorList>
    </citation>
    <scope>NUCLEOTIDE SEQUENCE</scope>
    <source>
        <strain evidence="2">NBRC 103626</strain>
    </source>
</reference>
<proteinExistence type="predicted"/>
<dbReference type="EMBL" id="BPQM01000203">
    <property type="protein sequence ID" value="GJD82144.1"/>
    <property type="molecule type" value="Genomic_DNA"/>
</dbReference>
<evidence type="ECO:0000313" key="2">
    <source>
        <dbReference type="EMBL" id="GJD82144.1"/>
    </source>
</evidence>
<name>A0AA37HUC2_9HYPH</name>
<feature type="compositionally biased region" description="Basic and acidic residues" evidence="1">
    <location>
        <begin position="8"/>
        <end position="46"/>
    </location>
</feature>
<organism evidence="2 3">
    <name type="scientific">Methylobacterium gregans</name>
    <dbReference type="NCBI Taxonomy" id="374424"/>
    <lineage>
        <taxon>Bacteria</taxon>
        <taxon>Pseudomonadati</taxon>
        <taxon>Pseudomonadota</taxon>
        <taxon>Alphaproteobacteria</taxon>
        <taxon>Hyphomicrobiales</taxon>
        <taxon>Methylobacteriaceae</taxon>
        <taxon>Methylobacterium</taxon>
    </lineage>
</organism>
<feature type="region of interest" description="Disordered" evidence="1">
    <location>
        <begin position="1"/>
        <end position="55"/>
    </location>
</feature>
<dbReference type="AlphaFoldDB" id="A0AA37HUC2"/>
<feature type="region of interest" description="Disordered" evidence="1">
    <location>
        <begin position="68"/>
        <end position="191"/>
    </location>
</feature>
<feature type="compositionally biased region" description="Basic and acidic residues" evidence="1">
    <location>
        <begin position="125"/>
        <end position="145"/>
    </location>
</feature>
<reference evidence="2" key="2">
    <citation type="submission" date="2021-08" db="EMBL/GenBank/DDBJ databases">
        <authorList>
            <person name="Tani A."/>
            <person name="Ola A."/>
            <person name="Ogura Y."/>
            <person name="Katsura K."/>
            <person name="Hayashi T."/>
        </authorList>
    </citation>
    <scope>NUCLEOTIDE SEQUENCE</scope>
    <source>
        <strain evidence="2">NBRC 103626</strain>
    </source>
</reference>
<sequence>MGEAEREEPDRRHGHEAGGGQRREAEAEEGGARGETRQDQPDREQPVELGEGAAAEVCEPARLLAGARGRLQDGLGHRGPQAPRRPGLGGEAQPRHDPAEPGESQSGAGEAQEGGEFQLGGRQEPALRQHEVRPRILQRHHDAQEGKGGGLVAQHRGEQVAQAEQRQAAERRAGAEPEQQRRGVLAAGGAPAQVDRVRFHAASPLPAQGAG</sequence>
<dbReference type="Proteomes" id="UP001055108">
    <property type="component" value="Unassembled WGS sequence"/>
</dbReference>